<dbReference type="SMR" id="C6XGI0"/>
<dbReference type="GeneID" id="93077243"/>
<proteinExistence type="predicted"/>
<accession>C6XGI0</accession>
<organism evidence="2 3">
    <name type="scientific">Liberibacter asiaticus (strain psy62)</name>
    <dbReference type="NCBI Taxonomy" id="537021"/>
    <lineage>
        <taxon>Bacteria</taxon>
        <taxon>Pseudomonadati</taxon>
        <taxon>Pseudomonadota</taxon>
        <taxon>Alphaproteobacteria</taxon>
        <taxon>Hyphomicrobiales</taxon>
        <taxon>Rhizobiaceae</taxon>
        <taxon>Liberibacter</taxon>
    </lineage>
</organism>
<evidence type="ECO:0000313" key="2">
    <source>
        <dbReference type="EMBL" id="ACT57483.1"/>
    </source>
</evidence>
<feature type="chain" id="PRO_5002973872" description="Lipoprotein" evidence="1">
    <location>
        <begin position="26"/>
        <end position="195"/>
    </location>
</feature>
<dbReference type="RefSeq" id="WP_015824958.1">
    <property type="nucleotide sequence ID" value="NC_012985.3"/>
</dbReference>
<dbReference type="HOGENOM" id="CLU_1674701_0_0_5"/>
<evidence type="ECO:0000313" key="3">
    <source>
        <dbReference type="Proteomes" id="UP000002744"/>
    </source>
</evidence>
<dbReference type="AlphaFoldDB" id="C6XGI0"/>
<reference evidence="2 3" key="2">
    <citation type="journal article" date="2011" name="Appl. Environ. Microbiol.">
        <title>Diversity and plasticity of the intracellular plant pathogen and insect symbiont, 'Candidatus Liberibacter asiaticus', revealed by hyper variable prophage genes with intragenic tandem repeats.</title>
        <authorList>
            <person name="Zhou L."/>
            <person name="Powell C.A."/>
            <person name="Hoffman M.T."/>
            <person name="Li W."/>
            <person name="Fan G."/>
            <person name="Liu B."/>
            <person name="Lin H."/>
            <person name="Duan Y."/>
        </authorList>
    </citation>
    <scope>NUCLEOTIDE SEQUENCE [LARGE SCALE GENOMIC DNA]</scope>
    <source>
        <strain evidence="3">psy62</strain>
    </source>
</reference>
<keyword evidence="1" id="KW-0732">Signal</keyword>
<reference evidence="2 3" key="1">
    <citation type="journal article" date="2009" name="Mol. Plant Microbe Interact.">
        <title>Complete genome sequence of citrus huanglongbing bacterium, 'Candidatus Liberibacter asiaticus' obtained through metagenomics.</title>
        <authorList>
            <person name="Duan Y."/>
            <person name="Zhou L."/>
            <person name="Hall D.G."/>
            <person name="Li W."/>
            <person name="Doddapaneni H."/>
            <person name="Lin H."/>
            <person name="Liu L."/>
            <person name="Vahling C.M."/>
            <person name="Gabriel D.W."/>
            <person name="Williams K.P."/>
            <person name="Dickerman A."/>
            <person name="Sun Y."/>
            <person name="Gottwald T."/>
        </authorList>
    </citation>
    <scope>NUCLEOTIDE SEQUENCE [LARGE SCALE GENOMIC DNA]</scope>
    <source>
        <strain evidence="3">psy62</strain>
    </source>
</reference>
<dbReference type="EMBL" id="CP001677">
    <property type="protein sequence ID" value="ACT57483.1"/>
    <property type="molecule type" value="Genomic_DNA"/>
</dbReference>
<name>C6XGI0_LIBAP</name>
<protein>
    <recommendedName>
        <fullName evidence="4">Lipoprotein</fullName>
    </recommendedName>
</protein>
<feature type="signal peptide" evidence="1">
    <location>
        <begin position="1"/>
        <end position="25"/>
    </location>
</feature>
<dbReference type="PROSITE" id="PS51257">
    <property type="entry name" value="PROKAR_LIPOPROTEIN"/>
    <property type="match status" value="1"/>
</dbReference>
<sequence>MKSKNILIVSTLVICVLSISSCDLGDSIAKKRNTIGNTIKKSINRVIQENNKPRNMTIFKTEVKRDIRRASRLSLEEKSKNADKPTVIENQADNINIEVEVATNLNPNHQASEIDIAIENLPDLKSNHQASEIDIAIENLPDLKSNHQASEIDIAIENLPDHQVDRNHTLSNLRGACYQPSLVSNSSLKLWDVAF</sequence>
<dbReference type="Proteomes" id="UP000002744">
    <property type="component" value="Chromosome"/>
</dbReference>
<dbReference type="KEGG" id="las:CLIBASIA_04560"/>
<evidence type="ECO:0000256" key="1">
    <source>
        <dbReference type="SAM" id="SignalP"/>
    </source>
</evidence>
<evidence type="ECO:0008006" key="4">
    <source>
        <dbReference type="Google" id="ProtNLM"/>
    </source>
</evidence>
<gene>
    <name evidence="2" type="ordered locus">CLIBASIA_04560</name>
</gene>